<gene>
    <name evidence="2" type="ORF">HOLleu_24276</name>
</gene>
<comment type="caution">
    <text evidence="2">The sequence shown here is derived from an EMBL/GenBank/DDBJ whole genome shotgun (WGS) entry which is preliminary data.</text>
</comment>
<reference evidence="2" key="1">
    <citation type="submission" date="2021-10" db="EMBL/GenBank/DDBJ databases">
        <title>Tropical sea cucumber genome reveals ecological adaptation and Cuvierian tubules defense mechanism.</title>
        <authorList>
            <person name="Chen T."/>
        </authorList>
    </citation>
    <scope>NUCLEOTIDE SEQUENCE</scope>
    <source>
        <strain evidence="2">Nanhai2018</strain>
        <tissue evidence="2">Muscle</tissue>
    </source>
</reference>
<dbReference type="AlphaFoldDB" id="A0A9Q1H3F7"/>
<accession>A0A9Q1H3F7</accession>
<evidence type="ECO:0000259" key="1">
    <source>
        <dbReference type="PROSITE" id="PS51406"/>
    </source>
</evidence>
<dbReference type="InterPro" id="IPR036056">
    <property type="entry name" value="Fibrinogen-like_C"/>
</dbReference>
<name>A0A9Q1H3F7_HOLLE</name>
<dbReference type="CDD" id="cd00087">
    <property type="entry name" value="FReD"/>
    <property type="match status" value="1"/>
</dbReference>
<dbReference type="EMBL" id="JAIZAY010000011">
    <property type="protein sequence ID" value="KAJ8033897.1"/>
    <property type="molecule type" value="Genomic_DNA"/>
</dbReference>
<dbReference type="Pfam" id="PF12714">
    <property type="entry name" value="TILa"/>
    <property type="match status" value="1"/>
</dbReference>
<evidence type="ECO:0000313" key="2">
    <source>
        <dbReference type="EMBL" id="KAJ8033897.1"/>
    </source>
</evidence>
<keyword evidence="3" id="KW-1185">Reference proteome</keyword>
<dbReference type="Proteomes" id="UP001152320">
    <property type="component" value="Chromosome 11"/>
</dbReference>
<proteinExistence type="predicted"/>
<protein>
    <submittedName>
        <fullName evidence="2">Ryncolin-4</fullName>
    </submittedName>
</protein>
<dbReference type="PROSITE" id="PS51406">
    <property type="entry name" value="FIBRINOGEN_C_2"/>
    <property type="match status" value="2"/>
</dbReference>
<dbReference type="InterPro" id="IPR002181">
    <property type="entry name" value="Fibrinogen_a/b/g_C_dom"/>
</dbReference>
<dbReference type="PROSITE" id="PS01186">
    <property type="entry name" value="EGF_2"/>
    <property type="match status" value="1"/>
</dbReference>
<dbReference type="SMART" id="SM00186">
    <property type="entry name" value="FBG"/>
    <property type="match status" value="2"/>
</dbReference>
<dbReference type="Pfam" id="PF00147">
    <property type="entry name" value="Fibrinogen_C"/>
    <property type="match status" value="2"/>
</dbReference>
<dbReference type="InterPro" id="IPR025615">
    <property type="entry name" value="TILa_dom"/>
</dbReference>
<dbReference type="SUPFAM" id="SSF56496">
    <property type="entry name" value="Fibrinogen C-terminal domain-like"/>
    <property type="match status" value="2"/>
</dbReference>
<dbReference type="InterPro" id="IPR050373">
    <property type="entry name" value="Fibrinogen_C-term_domain"/>
</dbReference>
<dbReference type="InterPro" id="IPR000742">
    <property type="entry name" value="EGF"/>
</dbReference>
<organism evidence="2 3">
    <name type="scientific">Holothuria leucospilota</name>
    <name type="common">Black long sea cucumber</name>
    <name type="synonym">Mertensiothuria leucospilota</name>
    <dbReference type="NCBI Taxonomy" id="206669"/>
    <lineage>
        <taxon>Eukaryota</taxon>
        <taxon>Metazoa</taxon>
        <taxon>Echinodermata</taxon>
        <taxon>Eleutherozoa</taxon>
        <taxon>Echinozoa</taxon>
        <taxon>Holothuroidea</taxon>
        <taxon>Aspidochirotacea</taxon>
        <taxon>Aspidochirotida</taxon>
        <taxon>Holothuriidae</taxon>
        <taxon>Holothuria</taxon>
    </lineage>
</organism>
<dbReference type="Gene3D" id="3.90.215.10">
    <property type="entry name" value="Gamma Fibrinogen, chain A, domain 1"/>
    <property type="match status" value="2"/>
</dbReference>
<evidence type="ECO:0000313" key="3">
    <source>
        <dbReference type="Proteomes" id="UP001152320"/>
    </source>
</evidence>
<dbReference type="PANTHER" id="PTHR19143">
    <property type="entry name" value="FIBRINOGEN/TENASCIN/ANGIOPOEITIN"/>
    <property type="match status" value="1"/>
</dbReference>
<feature type="domain" description="Fibrinogen C-terminal" evidence="1">
    <location>
        <begin position="284"/>
        <end position="523"/>
    </location>
</feature>
<dbReference type="InterPro" id="IPR014716">
    <property type="entry name" value="Fibrinogen_a/b/g_C_1"/>
</dbReference>
<feature type="domain" description="Fibrinogen C-terminal" evidence="1">
    <location>
        <begin position="36"/>
        <end position="157"/>
    </location>
</feature>
<dbReference type="NCBIfam" id="NF040941">
    <property type="entry name" value="GGGWT_bact"/>
    <property type="match status" value="2"/>
</dbReference>
<sequence length="524" mass="58929">MNCILQVYNVVGLVLSTCFLSIEVISTHEGQSYLFYQQAEYPRDCKAALHQCPSNNVSGVYTIKPDGYPQPFEVYCNNNVSSGGWTVIQRLVDGTLTSKRNWEEYASGFGFLSGEFWIGLNKLSYFTNQAVYELRIDMVMANGSSFFVTYSSFRISDQWRDYAIVSAEGFRSNLNCVVSTCPLTMIQESCTCQNLCTDPIRKTDCFTDCKETCVPEGCLVTETNAYISNGESFINANCNQNCTCIDNQLSCNTDYECSTDATCAVKDEVRKCYCNEGYEGDGVTCSRNTYADCYDALQDGHTTDGVYTLLPAGWTRPPFTVFCDMTTAGGGWTVFQRRTDGVTDFYRDWNEYKQGFGSRDAGNDFWLGNEQIYYLTNQKSYRLRVDIVTSGGFSKHAEYTSFEIGDLSTKYRLSIGSYSGNAGNGFDYNNGKKFSTRDEDNDECSSHDHAEGHKGGWWYTNSYCTYCHGSYCDTYETGSSCKGWGGYSNLNGDYNGGNGKNIFWYYYNYCNLNSAEMKIRPSTA</sequence>
<dbReference type="GO" id="GO:0005615">
    <property type="term" value="C:extracellular space"/>
    <property type="evidence" value="ECO:0007669"/>
    <property type="project" value="TreeGrafter"/>
</dbReference>